<protein>
    <recommendedName>
        <fullName evidence="3">DUF305 domain-containing protein</fullName>
    </recommendedName>
</protein>
<reference evidence="4 5" key="1">
    <citation type="journal article" date="2019" name="Int. J. Syst. Evol. Microbiol.">
        <title>The Global Catalogue of Microorganisms (GCM) 10K type strain sequencing project: providing services to taxonomists for standard genome sequencing and annotation.</title>
        <authorList>
            <consortium name="The Broad Institute Genomics Platform"/>
            <consortium name="The Broad Institute Genome Sequencing Center for Infectious Disease"/>
            <person name="Wu L."/>
            <person name="Ma J."/>
        </authorList>
    </citation>
    <scope>NUCLEOTIDE SEQUENCE [LARGE SCALE GENOMIC DNA]</scope>
    <source>
        <strain evidence="4 5">JCM 14326</strain>
    </source>
</reference>
<dbReference type="PANTHER" id="PTHR36933:SF1">
    <property type="entry name" value="SLL0788 PROTEIN"/>
    <property type="match status" value="1"/>
</dbReference>
<dbReference type="PANTHER" id="PTHR36933">
    <property type="entry name" value="SLL0788 PROTEIN"/>
    <property type="match status" value="1"/>
</dbReference>
<dbReference type="PROSITE" id="PS51257">
    <property type="entry name" value="PROKAR_LIPOPROTEIN"/>
    <property type="match status" value="1"/>
</dbReference>
<dbReference type="InterPro" id="IPR005183">
    <property type="entry name" value="DUF305_CopM-like"/>
</dbReference>
<evidence type="ECO:0000313" key="5">
    <source>
        <dbReference type="Proteomes" id="UP001501094"/>
    </source>
</evidence>
<dbReference type="RefSeq" id="WP_344104352.1">
    <property type="nucleotide sequence ID" value="NZ_BAAANL010000006.1"/>
</dbReference>
<evidence type="ECO:0000256" key="2">
    <source>
        <dbReference type="SAM" id="SignalP"/>
    </source>
</evidence>
<feature type="signal peptide" evidence="2">
    <location>
        <begin position="1"/>
        <end position="24"/>
    </location>
</feature>
<feature type="domain" description="DUF305" evidence="3">
    <location>
        <begin position="45"/>
        <end position="213"/>
    </location>
</feature>
<dbReference type="InterPro" id="IPR012347">
    <property type="entry name" value="Ferritin-like"/>
</dbReference>
<feature type="compositionally biased region" description="Acidic residues" evidence="1">
    <location>
        <begin position="112"/>
        <end position="128"/>
    </location>
</feature>
<dbReference type="Gene3D" id="1.20.1260.10">
    <property type="match status" value="1"/>
</dbReference>
<name>A0ABN2NKE2_9MICO</name>
<evidence type="ECO:0000259" key="3">
    <source>
        <dbReference type="Pfam" id="PF03713"/>
    </source>
</evidence>
<evidence type="ECO:0000256" key="1">
    <source>
        <dbReference type="SAM" id="MobiDB-lite"/>
    </source>
</evidence>
<dbReference type="EMBL" id="BAAANL010000006">
    <property type="protein sequence ID" value="GAA1869182.1"/>
    <property type="molecule type" value="Genomic_DNA"/>
</dbReference>
<feature type="chain" id="PRO_5047159106" description="DUF305 domain-containing protein" evidence="2">
    <location>
        <begin position="25"/>
        <end position="219"/>
    </location>
</feature>
<gene>
    <name evidence="4" type="ORF">GCM10009751_29900</name>
</gene>
<dbReference type="Proteomes" id="UP001501094">
    <property type="component" value="Unassembled WGS sequence"/>
</dbReference>
<keyword evidence="5" id="KW-1185">Reference proteome</keyword>
<evidence type="ECO:0000313" key="4">
    <source>
        <dbReference type="EMBL" id="GAA1869182.1"/>
    </source>
</evidence>
<proteinExistence type="predicted"/>
<sequence length="219" mass="22958">MNVNLRRMPVVVIVVAGLLLAACAGSSSDDGAAADEHAGHHNEADVEFLQMMVVHHQGAVEMAELAAERGQSPRITGLANRIATAQQPEIDRMTQWLDEWGEESDPAAMDHEDMDMGGEDTGGEDPEGENTKGTGHGETAGGEMGQAEAMGTLAGLSGADFDVQFLHLMIAHHQGALAMSETVLADGVNPDARALAEEITTAQADEIAEMETMTAEIAG</sequence>
<comment type="caution">
    <text evidence="4">The sequence shown here is derived from an EMBL/GenBank/DDBJ whole genome shotgun (WGS) entry which is preliminary data.</text>
</comment>
<feature type="region of interest" description="Disordered" evidence="1">
    <location>
        <begin position="106"/>
        <end position="142"/>
    </location>
</feature>
<dbReference type="Pfam" id="PF03713">
    <property type="entry name" value="DUF305"/>
    <property type="match status" value="1"/>
</dbReference>
<accession>A0ABN2NKE2</accession>
<keyword evidence="2" id="KW-0732">Signal</keyword>
<organism evidence="4 5">
    <name type="scientific">Myceligenerans crystallogenes</name>
    <dbReference type="NCBI Taxonomy" id="316335"/>
    <lineage>
        <taxon>Bacteria</taxon>
        <taxon>Bacillati</taxon>
        <taxon>Actinomycetota</taxon>
        <taxon>Actinomycetes</taxon>
        <taxon>Micrococcales</taxon>
        <taxon>Promicromonosporaceae</taxon>
        <taxon>Myceligenerans</taxon>
    </lineage>
</organism>